<comment type="catalytic activity">
    <reaction evidence="16">
        <text>lipoxin A4 + NAD(+) = 15-oxo-(5S,6R)-dihydroxy-(7E,9E,11Z,13E)-eicosatetraenoate + NADH + H(+)</text>
        <dbReference type="Rhea" id="RHEA:41572"/>
        <dbReference type="ChEBI" id="CHEBI:15378"/>
        <dbReference type="ChEBI" id="CHEBI:57540"/>
        <dbReference type="ChEBI" id="CHEBI:57945"/>
        <dbReference type="ChEBI" id="CHEBI:67026"/>
        <dbReference type="ChEBI" id="CHEBI:78311"/>
    </reaction>
    <physiologicalReaction direction="left-to-right" evidence="16">
        <dbReference type="Rhea" id="RHEA:41573"/>
    </physiologicalReaction>
</comment>
<evidence type="ECO:0000256" key="12">
    <source>
        <dbReference type="ARBA" id="ARBA00048140"/>
    </source>
</evidence>
<keyword evidence="25" id="KW-1185">Reference proteome</keyword>
<dbReference type="InterPro" id="IPR036291">
    <property type="entry name" value="NAD(P)-bd_dom_sf"/>
</dbReference>
<dbReference type="PRINTS" id="PR00080">
    <property type="entry name" value="SDRFAMILY"/>
</dbReference>
<evidence type="ECO:0000256" key="5">
    <source>
        <dbReference type="ARBA" id="ARBA00040276"/>
    </source>
</evidence>
<protein>
    <recommendedName>
        <fullName evidence="5">15-hydroxyprostaglandin dehydrogenase [NAD(+)]</fullName>
        <ecNumber evidence="3">1.1.1.141</ecNumber>
        <ecNumber evidence="4">1.1.1.232</ecNumber>
    </recommendedName>
    <alternativeName>
        <fullName evidence="7">Eicosanoid/docosanoid dehydrogenase [NAD(+)]</fullName>
    </alternativeName>
    <alternativeName>
        <fullName evidence="6">Prostaglandin dehydrogenase 1</fullName>
    </alternativeName>
</protein>
<dbReference type="EMBL" id="JBAMIC010000001">
    <property type="protein sequence ID" value="KAK7116854.1"/>
    <property type="molecule type" value="Genomic_DNA"/>
</dbReference>
<comment type="catalytic activity">
    <reaction evidence="11">
        <text>14-hydroxy-(4Z,7Z,10Z,12E,16Z,19Z)-docosahexaenoate + NAD(+) = 14-oxo-(4Z,7Z,10Z,12E,16Z,19Z)-docosahexaenoate + NADH + H(+)</text>
        <dbReference type="Rhea" id="RHEA:48952"/>
        <dbReference type="ChEBI" id="CHEBI:15378"/>
        <dbReference type="ChEBI" id="CHEBI:57540"/>
        <dbReference type="ChEBI" id="CHEBI:57945"/>
        <dbReference type="ChEBI" id="CHEBI:90866"/>
        <dbReference type="ChEBI" id="CHEBI:90867"/>
    </reaction>
    <physiologicalReaction direction="left-to-right" evidence="11">
        <dbReference type="Rhea" id="RHEA:48953"/>
    </physiologicalReaction>
</comment>
<dbReference type="Pfam" id="PF00106">
    <property type="entry name" value="adh_short"/>
    <property type="match status" value="1"/>
</dbReference>
<evidence type="ECO:0000256" key="9">
    <source>
        <dbReference type="ARBA" id="ARBA00047325"/>
    </source>
</evidence>
<evidence type="ECO:0000256" key="17">
    <source>
        <dbReference type="ARBA" id="ARBA00048611"/>
    </source>
</evidence>
<organism evidence="24 25">
    <name type="scientific">Littorina saxatilis</name>
    <dbReference type="NCBI Taxonomy" id="31220"/>
    <lineage>
        <taxon>Eukaryota</taxon>
        <taxon>Metazoa</taxon>
        <taxon>Spiralia</taxon>
        <taxon>Lophotrochozoa</taxon>
        <taxon>Mollusca</taxon>
        <taxon>Gastropoda</taxon>
        <taxon>Caenogastropoda</taxon>
        <taxon>Littorinimorpha</taxon>
        <taxon>Littorinoidea</taxon>
        <taxon>Littorinidae</taxon>
        <taxon>Littorina</taxon>
    </lineage>
</organism>
<evidence type="ECO:0000256" key="8">
    <source>
        <dbReference type="ARBA" id="ARBA00045705"/>
    </source>
</evidence>
<evidence type="ECO:0000256" key="14">
    <source>
        <dbReference type="ARBA" id="ARBA00048170"/>
    </source>
</evidence>
<comment type="catalytic activity">
    <reaction evidence="9">
        <text>prostaglandin E1 + NAD(+) = 15-oxoprostaglandin E1 + NADH + H(+)</text>
        <dbReference type="Rhea" id="RHEA:16477"/>
        <dbReference type="ChEBI" id="CHEBI:15378"/>
        <dbReference type="ChEBI" id="CHEBI:57397"/>
        <dbReference type="ChEBI" id="CHEBI:57401"/>
        <dbReference type="ChEBI" id="CHEBI:57540"/>
        <dbReference type="ChEBI" id="CHEBI:57945"/>
    </reaction>
    <physiologicalReaction direction="left-to-right" evidence="9">
        <dbReference type="Rhea" id="RHEA:16478"/>
    </physiologicalReaction>
</comment>
<evidence type="ECO:0000256" key="2">
    <source>
        <dbReference type="ARBA" id="ARBA00023002"/>
    </source>
</evidence>
<evidence type="ECO:0000256" key="19">
    <source>
        <dbReference type="ARBA" id="ARBA00048921"/>
    </source>
</evidence>
<evidence type="ECO:0000256" key="13">
    <source>
        <dbReference type="ARBA" id="ARBA00048144"/>
    </source>
</evidence>
<evidence type="ECO:0000256" key="23">
    <source>
        <dbReference type="SAM" id="MobiDB-lite"/>
    </source>
</evidence>
<evidence type="ECO:0000256" key="15">
    <source>
        <dbReference type="ARBA" id="ARBA00048393"/>
    </source>
</evidence>
<name>A0AAN9GQA7_9CAEN</name>
<dbReference type="EC" id="1.1.1.232" evidence="4"/>
<dbReference type="PRINTS" id="PR01167">
    <property type="entry name" value="INSADHFAMILY"/>
</dbReference>
<evidence type="ECO:0000256" key="20">
    <source>
        <dbReference type="ARBA" id="ARBA00049151"/>
    </source>
</evidence>
<reference evidence="24 25" key="1">
    <citation type="submission" date="2024-02" db="EMBL/GenBank/DDBJ databases">
        <title>Chromosome-scale genome assembly of the rough periwinkle Littorina saxatilis.</title>
        <authorList>
            <person name="De Jode A."/>
            <person name="Faria R."/>
            <person name="Formenti G."/>
            <person name="Sims Y."/>
            <person name="Smith T.P."/>
            <person name="Tracey A."/>
            <person name="Wood J.M.D."/>
            <person name="Zagrodzka Z.B."/>
            <person name="Johannesson K."/>
            <person name="Butlin R.K."/>
            <person name="Leder E.H."/>
        </authorList>
    </citation>
    <scope>NUCLEOTIDE SEQUENCE [LARGE SCALE GENOMIC DNA]</scope>
    <source>
        <strain evidence="24">Snail1</strain>
        <tissue evidence="24">Muscle</tissue>
    </source>
</reference>
<dbReference type="Proteomes" id="UP001374579">
    <property type="component" value="Unassembled WGS sequence"/>
</dbReference>
<comment type="catalytic activity">
    <reaction evidence="17">
        <text>prostaglandin A1 + NAD(+) = 15-oxo-prostaglandin A1 + NADH + H(+)</text>
        <dbReference type="Rhea" id="RHEA:41263"/>
        <dbReference type="ChEBI" id="CHEBI:15378"/>
        <dbReference type="ChEBI" id="CHEBI:57398"/>
        <dbReference type="ChEBI" id="CHEBI:57540"/>
        <dbReference type="ChEBI" id="CHEBI:57945"/>
        <dbReference type="ChEBI" id="CHEBI:85072"/>
    </reaction>
    <physiologicalReaction direction="left-to-right" evidence="17">
        <dbReference type="Rhea" id="RHEA:41264"/>
    </physiologicalReaction>
</comment>
<dbReference type="AlphaFoldDB" id="A0AAN9GQA7"/>
<comment type="catalytic activity">
    <reaction evidence="14">
        <text>resolvin D1 + NAD(+) = 17-oxoresolvin D1 + NADH + H(+)</text>
        <dbReference type="Rhea" id="RHEA:50128"/>
        <dbReference type="ChEBI" id="CHEBI:15378"/>
        <dbReference type="ChEBI" id="CHEBI:57540"/>
        <dbReference type="ChEBI" id="CHEBI:57945"/>
        <dbReference type="ChEBI" id="CHEBI:132079"/>
        <dbReference type="ChEBI" id="CHEBI:132081"/>
    </reaction>
    <physiologicalReaction direction="left-to-right" evidence="14">
        <dbReference type="Rhea" id="RHEA:50129"/>
    </physiologicalReaction>
</comment>
<evidence type="ECO:0000313" key="25">
    <source>
        <dbReference type="Proteomes" id="UP001374579"/>
    </source>
</evidence>
<keyword evidence="2" id="KW-0560">Oxidoreductase</keyword>
<evidence type="ECO:0000256" key="22">
    <source>
        <dbReference type="RuleBase" id="RU000363"/>
    </source>
</evidence>
<accession>A0AAN9GQA7</accession>
<evidence type="ECO:0000256" key="18">
    <source>
        <dbReference type="ARBA" id="ARBA00048739"/>
    </source>
</evidence>
<comment type="function">
    <text evidence="8">Catalyzes the NAD-dependent dehydrogenation (oxidation) of a broad array of hydroxylated polyunsaturated fatty acids (mainly eicosanoids and docosanoids, including prostaglandins, lipoxins and resolvins), yielding their corresponding keto (oxo) metabolites. Decreases the levels of the pro-proliferative prostaglandins such as prostaglandin E2 (whose activity is increased in cancer because of an increase in the expression of cyclooxygenase 2) and generates oxo-fatty acid products that can profoundly influence cell function by abrogating pro-inflammatory cytokine expression. Converts resolvins E1, D1 and D2 to their oxo products, which represents a mode of resolvin inactivation. Resolvin E1 plays important roles during the resolution phase of acute inflammation, while resolvins D1 and D2 have a unique role in obesity-induced adipose inflammation.</text>
</comment>
<evidence type="ECO:0000256" key="21">
    <source>
        <dbReference type="ARBA" id="ARBA00049188"/>
    </source>
</evidence>
<dbReference type="PANTHER" id="PTHR44229">
    <property type="entry name" value="15-HYDROXYPROSTAGLANDIN DEHYDROGENASE [NAD(+)]"/>
    <property type="match status" value="1"/>
</dbReference>
<comment type="catalytic activity">
    <reaction evidence="12">
        <text>15-oxo-(5S,6R)-dihydroxy-(7E,9E,11Z)-eicosatrienoate + NADH + H(+) = (5S,6R,15S)-trihydroxy-(7E,9E,11Z)-eicosatrienoate + NAD(+)</text>
        <dbReference type="Rhea" id="RHEA:41596"/>
        <dbReference type="ChEBI" id="CHEBI:15378"/>
        <dbReference type="ChEBI" id="CHEBI:57540"/>
        <dbReference type="ChEBI" id="CHEBI:57945"/>
        <dbReference type="ChEBI" id="CHEBI:78325"/>
        <dbReference type="ChEBI" id="CHEBI:78329"/>
    </reaction>
    <physiologicalReaction direction="left-to-right" evidence="12">
        <dbReference type="Rhea" id="RHEA:41597"/>
    </physiologicalReaction>
</comment>
<comment type="catalytic activity">
    <reaction evidence="20">
        <text>(15S)-hydroxy-(5Z,8Z,11Z,13E)-eicosatetraenoate + NAD(+) = 15-oxo-(5Z,8Z,11Z,13E)-eicosatetraenoate + NADH + H(+)</text>
        <dbReference type="Rhea" id="RHEA:23260"/>
        <dbReference type="ChEBI" id="CHEBI:15378"/>
        <dbReference type="ChEBI" id="CHEBI:57409"/>
        <dbReference type="ChEBI" id="CHEBI:57410"/>
        <dbReference type="ChEBI" id="CHEBI:57540"/>
        <dbReference type="ChEBI" id="CHEBI:57945"/>
        <dbReference type="EC" id="1.1.1.232"/>
    </reaction>
    <physiologicalReaction direction="left-to-right" evidence="20">
        <dbReference type="Rhea" id="RHEA:23261"/>
    </physiologicalReaction>
</comment>
<dbReference type="GO" id="GO:0047034">
    <property type="term" value="F:15-hydroxyicosatetraenoate dehydrogenase activity"/>
    <property type="evidence" value="ECO:0007669"/>
    <property type="project" value="UniProtKB-EC"/>
</dbReference>
<gene>
    <name evidence="24" type="ORF">V1264_002463</name>
</gene>
<evidence type="ECO:0000256" key="7">
    <source>
        <dbReference type="ARBA" id="ARBA00042026"/>
    </source>
</evidence>
<comment type="caution">
    <text evidence="24">The sequence shown here is derived from an EMBL/GenBank/DDBJ whole genome shotgun (WGS) entry which is preliminary data.</text>
</comment>
<evidence type="ECO:0000256" key="6">
    <source>
        <dbReference type="ARBA" id="ARBA00041812"/>
    </source>
</evidence>
<evidence type="ECO:0000313" key="24">
    <source>
        <dbReference type="EMBL" id="KAK7116854.1"/>
    </source>
</evidence>
<evidence type="ECO:0000256" key="10">
    <source>
        <dbReference type="ARBA" id="ARBA00047672"/>
    </source>
</evidence>
<dbReference type="GO" id="GO:0005737">
    <property type="term" value="C:cytoplasm"/>
    <property type="evidence" value="ECO:0007669"/>
    <property type="project" value="TreeGrafter"/>
</dbReference>
<feature type="compositionally biased region" description="Pro residues" evidence="23">
    <location>
        <begin position="211"/>
        <end position="220"/>
    </location>
</feature>
<proteinExistence type="inferred from homology"/>
<sequence>MFQQCDVTNADQLKAAFDQAVTKFGAVEICCNNAGIMDETIWEKMLAINTTAQIRGSQIALDHMRRDKGGRGGVIVNTVSIAGLLPGHELPVYIASKHAMIGYTTSCARDPEVAGQGVRWCCLCPMPVNTGMLQLKEGQVKTADQFMQKMQPLMIEPEDVVKAFMTLVQDTENNGSMMVVNKVQGGVYKRRMLVDDDGQSNPMLIDNPLTAHPPVPGPSQ</sequence>
<evidence type="ECO:0000256" key="1">
    <source>
        <dbReference type="ARBA" id="ARBA00006484"/>
    </source>
</evidence>
<evidence type="ECO:0000256" key="3">
    <source>
        <dbReference type="ARBA" id="ARBA00038968"/>
    </source>
</evidence>
<comment type="catalytic activity">
    <reaction evidence="19">
        <text>resolvin D2 + NAD(+) = 16-oxoresolvin D2 + NADH + H(+)</text>
        <dbReference type="Rhea" id="RHEA:53588"/>
        <dbReference type="ChEBI" id="CHEBI:15378"/>
        <dbReference type="ChEBI" id="CHEBI:57540"/>
        <dbReference type="ChEBI" id="CHEBI:57945"/>
        <dbReference type="ChEBI" id="CHEBI:133367"/>
        <dbReference type="ChEBI" id="CHEBI:137498"/>
    </reaction>
    <physiologicalReaction direction="left-to-right" evidence="19">
        <dbReference type="Rhea" id="RHEA:53589"/>
    </physiologicalReaction>
</comment>
<comment type="similarity">
    <text evidence="1 22">Belongs to the short-chain dehydrogenases/reductases (SDR) family.</text>
</comment>
<dbReference type="GO" id="GO:0016404">
    <property type="term" value="F:15-hydroxyprostaglandin dehydrogenase (NAD+) activity"/>
    <property type="evidence" value="ECO:0007669"/>
    <property type="project" value="UniProtKB-EC"/>
</dbReference>
<feature type="region of interest" description="Disordered" evidence="23">
    <location>
        <begin position="199"/>
        <end position="220"/>
    </location>
</feature>
<dbReference type="Gene3D" id="3.40.50.720">
    <property type="entry name" value="NAD(P)-binding Rossmann-like Domain"/>
    <property type="match status" value="1"/>
</dbReference>
<comment type="catalytic activity">
    <reaction evidence="15">
        <text>resolvin D2 + NAD(+) = 7-oxoresolvin D2 + NADH + H(+)</text>
        <dbReference type="Rhea" id="RHEA:53584"/>
        <dbReference type="ChEBI" id="CHEBI:15378"/>
        <dbReference type="ChEBI" id="CHEBI:57540"/>
        <dbReference type="ChEBI" id="CHEBI:57945"/>
        <dbReference type="ChEBI" id="CHEBI:133367"/>
        <dbReference type="ChEBI" id="CHEBI:137497"/>
    </reaction>
    <physiologicalReaction direction="left-to-right" evidence="15">
        <dbReference type="Rhea" id="RHEA:53585"/>
    </physiologicalReaction>
</comment>
<evidence type="ECO:0000256" key="4">
    <source>
        <dbReference type="ARBA" id="ARBA00039060"/>
    </source>
</evidence>
<dbReference type="SUPFAM" id="SSF51735">
    <property type="entry name" value="NAD(P)-binding Rossmann-fold domains"/>
    <property type="match status" value="1"/>
</dbReference>
<comment type="catalytic activity">
    <reaction evidence="21">
        <text>resolvin E1 + NAD(+) = 18-oxo-resolvin E1 + NADH + H(+)</text>
        <dbReference type="Rhea" id="RHEA:49244"/>
        <dbReference type="ChEBI" id="CHEBI:15378"/>
        <dbReference type="ChEBI" id="CHEBI:57540"/>
        <dbReference type="ChEBI" id="CHEBI:57945"/>
        <dbReference type="ChEBI" id="CHEBI:91000"/>
        <dbReference type="ChEBI" id="CHEBI:91001"/>
    </reaction>
    <physiologicalReaction direction="left-to-right" evidence="21">
        <dbReference type="Rhea" id="RHEA:49245"/>
    </physiologicalReaction>
</comment>
<dbReference type="InterPro" id="IPR002347">
    <property type="entry name" value="SDR_fam"/>
</dbReference>
<dbReference type="EC" id="1.1.1.141" evidence="3"/>
<comment type="catalytic activity">
    <reaction evidence="18">
        <text>prostaglandin E2 + NAD(+) = 15-oxoprostaglandin E2 + NADH + H(+)</text>
        <dbReference type="Rhea" id="RHEA:11876"/>
        <dbReference type="ChEBI" id="CHEBI:15378"/>
        <dbReference type="ChEBI" id="CHEBI:57400"/>
        <dbReference type="ChEBI" id="CHEBI:57540"/>
        <dbReference type="ChEBI" id="CHEBI:57945"/>
        <dbReference type="ChEBI" id="CHEBI:606564"/>
        <dbReference type="EC" id="1.1.1.141"/>
    </reaction>
    <physiologicalReaction direction="left-to-right" evidence="18">
        <dbReference type="Rhea" id="RHEA:11877"/>
    </physiologicalReaction>
</comment>
<comment type="catalytic activity">
    <reaction evidence="13">
        <text>(11R)-hydroxy-(5Z,8Z,12E,14Z)-eicosatetraenoate + NAD(+) = 11-oxo-(5Z,8Z,12E,14Z)-eicosatetraenoate + NADH + H(+)</text>
        <dbReference type="Rhea" id="RHEA:48640"/>
        <dbReference type="ChEBI" id="CHEBI:15378"/>
        <dbReference type="ChEBI" id="CHEBI:57540"/>
        <dbReference type="ChEBI" id="CHEBI:57945"/>
        <dbReference type="ChEBI" id="CHEBI:78836"/>
        <dbReference type="ChEBI" id="CHEBI:90697"/>
    </reaction>
    <physiologicalReaction direction="left-to-right" evidence="13">
        <dbReference type="Rhea" id="RHEA:48641"/>
    </physiologicalReaction>
</comment>
<evidence type="ECO:0000256" key="11">
    <source>
        <dbReference type="ARBA" id="ARBA00048008"/>
    </source>
</evidence>
<evidence type="ECO:0000256" key="16">
    <source>
        <dbReference type="ARBA" id="ARBA00048535"/>
    </source>
</evidence>
<dbReference type="PANTHER" id="PTHR44229:SF4">
    <property type="entry name" value="15-HYDROXYPROSTAGLANDIN DEHYDROGENASE [NAD(+)]"/>
    <property type="match status" value="1"/>
</dbReference>
<comment type="catalytic activity">
    <reaction evidence="10">
        <text>resolvin D1 + NAD(+) = 8-oxoresolvin D1 + NADH + H(+)</text>
        <dbReference type="Rhea" id="RHEA:50124"/>
        <dbReference type="ChEBI" id="CHEBI:15378"/>
        <dbReference type="ChEBI" id="CHEBI:57540"/>
        <dbReference type="ChEBI" id="CHEBI:57945"/>
        <dbReference type="ChEBI" id="CHEBI:132079"/>
        <dbReference type="ChEBI" id="CHEBI:132080"/>
    </reaction>
    <physiologicalReaction direction="left-to-right" evidence="10">
        <dbReference type="Rhea" id="RHEA:50125"/>
    </physiologicalReaction>
</comment>